<keyword evidence="4" id="KW-1185">Reference proteome</keyword>
<evidence type="ECO:0000256" key="1">
    <source>
        <dbReference type="SAM" id="Phobius"/>
    </source>
</evidence>
<dbReference type="InterPro" id="IPR013099">
    <property type="entry name" value="K_chnl_dom"/>
</dbReference>
<dbReference type="EMBL" id="JACHEK010000004">
    <property type="protein sequence ID" value="MBB6144282.1"/>
    <property type="molecule type" value="Genomic_DNA"/>
</dbReference>
<keyword evidence="1" id="KW-0812">Transmembrane</keyword>
<accession>A0A841JSA8</accession>
<name>A0A841JSA8_9BACT</name>
<keyword evidence="1" id="KW-0472">Membrane</keyword>
<dbReference type="Gene3D" id="1.10.287.70">
    <property type="match status" value="1"/>
</dbReference>
<gene>
    <name evidence="3" type="ORF">HNQ77_002234</name>
</gene>
<evidence type="ECO:0000313" key="3">
    <source>
        <dbReference type="EMBL" id="MBB6144282.1"/>
    </source>
</evidence>
<feature type="transmembrane region" description="Helical" evidence="1">
    <location>
        <begin position="12"/>
        <end position="31"/>
    </location>
</feature>
<feature type="domain" description="Potassium channel" evidence="2">
    <location>
        <begin position="254"/>
        <end position="307"/>
    </location>
</feature>
<keyword evidence="1" id="KW-1133">Transmembrane helix</keyword>
<sequence>MTRLTRSPIPKLLLFLALTFVMAGVYELIWLNRPDYFRLQSGVNVLPLDLERIALAYSTYSDKKPLPGLTLTRDQQDSAEKIDKVYQEFQALSVKLKGDEADLSKRETSLKTNYTSFERAQWQQYELFVSDRQAPAKAKSDAIRQQMNAILAASNAKTEDDLPSGPAAVAHANLGVQLAKSEAERARAEYEAREYGLQHLTEFQKQPDQQHWIEQEAQTKLLRDKVYQEQLATDHAHAEIYDAFEEYRTALQKRLGYGDFLYFSVGAATTATFGDISPNSTTVRLLVCLQVFCSILLTGLLVSDLAREPK</sequence>
<proteinExistence type="predicted"/>
<dbReference type="OrthoDB" id="9799090at2"/>
<evidence type="ECO:0000259" key="2">
    <source>
        <dbReference type="Pfam" id="PF07885"/>
    </source>
</evidence>
<dbReference type="Pfam" id="PF07885">
    <property type="entry name" value="Ion_trans_2"/>
    <property type="match status" value="1"/>
</dbReference>
<evidence type="ECO:0000313" key="4">
    <source>
        <dbReference type="Proteomes" id="UP000538666"/>
    </source>
</evidence>
<comment type="caution">
    <text evidence="3">The sequence shown here is derived from an EMBL/GenBank/DDBJ whole genome shotgun (WGS) entry which is preliminary data.</text>
</comment>
<dbReference type="SUPFAM" id="SSF81324">
    <property type="entry name" value="Voltage-gated potassium channels"/>
    <property type="match status" value="1"/>
</dbReference>
<reference evidence="3 4" key="1">
    <citation type="submission" date="2020-08" db="EMBL/GenBank/DDBJ databases">
        <title>Genomic Encyclopedia of Type Strains, Phase IV (KMG-IV): sequencing the most valuable type-strain genomes for metagenomic binning, comparative biology and taxonomic classification.</title>
        <authorList>
            <person name="Goeker M."/>
        </authorList>
    </citation>
    <scope>NUCLEOTIDE SEQUENCE [LARGE SCALE GENOMIC DNA]</scope>
    <source>
        <strain evidence="3 4">DSM 103733</strain>
    </source>
</reference>
<dbReference type="RefSeq" id="WP_050059075.1">
    <property type="nucleotide sequence ID" value="NZ_JACHEK010000004.1"/>
</dbReference>
<protein>
    <recommendedName>
        <fullName evidence="2">Potassium channel domain-containing protein</fullName>
    </recommendedName>
</protein>
<organism evidence="3 4">
    <name type="scientific">Silvibacterium bohemicum</name>
    <dbReference type="NCBI Taxonomy" id="1577686"/>
    <lineage>
        <taxon>Bacteria</taxon>
        <taxon>Pseudomonadati</taxon>
        <taxon>Acidobacteriota</taxon>
        <taxon>Terriglobia</taxon>
        <taxon>Terriglobales</taxon>
        <taxon>Acidobacteriaceae</taxon>
        <taxon>Silvibacterium</taxon>
    </lineage>
</organism>
<dbReference type="Proteomes" id="UP000538666">
    <property type="component" value="Unassembled WGS sequence"/>
</dbReference>
<dbReference type="AlphaFoldDB" id="A0A841JSA8"/>